<dbReference type="Gene3D" id="1.10.340.70">
    <property type="match status" value="1"/>
</dbReference>
<feature type="domain" description="Integrase catalytic" evidence="9">
    <location>
        <begin position="282"/>
        <end position="439"/>
    </location>
</feature>
<dbReference type="InterPro" id="IPR041373">
    <property type="entry name" value="RT_RNaseH"/>
</dbReference>
<dbReference type="SUPFAM" id="SSF56672">
    <property type="entry name" value="DNA/RNA polymerases"/>
    <property type="match status" value="1"/>
</dbReference>
<keyword evidence="2" id="KW-0808">Transferase</keyword>
<accession>A0A6G0VT80</accession>
<dbReference type="InterPro" id="IPR043502">
    <property type="entry name" value="DNA/RNA_pol_sf"/>
</dbReference>
<feature type="region of interest" description="Disordered" evidence="8">
    <location>
        <begin position="565"/>
        <end position="620"/>
    </location>
</feature>
<dbReference type="Pfam" id="PF17921">
    <property type="entry name" value="Integrase_H2C2"/>
    <property type="match status" value="1"/>
</dbReference>
<dbReference type="InterPro" id="IPR012337">
    <property type="entry name" value="RNaseH-like_sf"/>
</dbReference>
<dbReference type="InterPro" id="IPR001584">
    <property type="entry name" value="Integrase_cat-core"/>
</dbReference>
<dbReference type="EC" id="2.7.7.49" evidence="1"/>
<dbReference type="SUPFAM" id="SSF53098">
    <property type="entry name" value="Ribonuclease H-like"/>
    <property type="match status" value="1"/>
</dbReference>
<dbReference type="InterPro" id="IPR036397">
    <property type="entry name" value="RNaseH_sf"/>
</dbReference>
<evidence type="ECO:0000256" key="5">
    <source>
        <dbReference type="ARBA" id="ARBA00022759"/>
    </source>
</evidence>
<evidence type="ECO:0000256" key="4">
    <source>
        <dbReference type="ARBA" id="ARBA00022722"/>
    </source>
</evidence>
<dbReference type="Gene3D" id="3.30.420.10">
    <property type="entry name" value="Ribonuclease H-like superfamily/Ribonuclease H"/>
    <property type="match status" value="1"/>
</dbReference>
<dbReference type="InterPro" id="IPR050951">
    <property type="entry name" value="Retrovirus_Pol_polyprotein"/>
</dbReference>
<evidence type="ECO:0000256" key="2">
    <source>
        <dbReference type="ARBA" id="ARBA00022679"/>
    </source>
</evidence>
<dbReference type="EMBL" id="VUJU01012216">
    <property type="protein sequence ID" value="KAF0708319.1"/>
    <property type="molecule type" value="Genomic_DNA"/>
</dbReference>
<dbReference type="GO" id="GO:0004519">
    <property type="term" value="F:endonuclease activity"/>
    <property type="evidence" value="ECO:0007669"/>
    <property type="project" value="UniProtKB-KW"/>
</dbReference>
<keyword evidence="4" id="KW-0540">Nuclease</keyword>
<dbReference type="GO" id="GO:0042575">
    <property type="term" value="C:DNA polymerase complex"/>
    <property type="evidence" value="ECO:0007669"/>
    <property type="project" value="UniProtKB-ARBA"/>
</dbReference>
<gene>
    <name evidence="10" type="ORF">FWK35_00038426</name>
</gene>
<dbReference type="Pfam" id="PF00665">
    <property type="entry name" value="rve"/>
    <property type="match status" value="1"/>
</dbReference>
<dbReference type="OrthoDB" id="6818458at2759"/>
<evidence type="ECO:0000256" key="1">
    <source>
        <dbReference type="ARBA" id="ARBA00012493"/>
    </source>
</evidence>
<keyword evidence="11" id="KW-1185">Reference proteome</keyword>
<name>A0A6G0VT80_APHCR</name>
<evidence type="ECO:0000259" key="9">
    <source>
        <dbReference type="PROSITE" id="PS50994"/>
    </source>
</evidence>
<dbReference type="PANTHER" id="PTHR37984">
    <property type="entry name" value="PROTEIN CBG26694"/>
    <property type="match status" value="1"/>
</dbReference>
<evidence type="ECO:0000256" key="7">
    <source>
        <dbReference type="ARBA" id="ARBA00022918"/>
    </source>
</evidence>
<organism evidence="10 11">
    <name type="scientific">Aphis craccivora</name>
    <name type="common">Cowpea aphid</name>
    <dbReference type="NCBI Taxonomy" id="307492"/>
    <lineage>
        <taxon>Eukaryota</taxon>
        <taxon>Metazoa</taxon>
        <taxon>Ecdysozoa</taxon>
        <taxon>Arthropoda</taxon>
        <taxon>Hexapoda</taxon>
        <taxon>Insecta</taxon>
        <taxon>Pterygota</taxon>
        <taxon>Neoptera</taxon>
        <taxon>Paraneoptera</taxon>
        <taxon>Hemiptera</taxon>
        <taxon>Sternorrhyncha</taxon>
        <taxon>Aphidomorpha</taxon>
        <taxon>Aphidoidea</taxon>
        <taxon>Aphididae</taxon>
        <taxon>Aphidini</taxon>
        <taxon>Aphis</taxon>
        <taxon>Aphis</taxon>
    </lineage>
</organism>
<reference evidence="10 11" key="1">
    <citation type="submission" date="2019-08" db="EMBL/GenBank/DDBJ databases">
        <title>Whole genome of Aphis craccivora.</title>
        <authorList>
            <person name="Voronova N.V."/>
            <person name="Shulinski R.S."/>
            <person name="Bandarenka Y.V."/>
            <person name="Zhorov D.G."/>
            <person name="Warner D."/>
        </authorList>
    </citation>
    <scope>NUCLEOTIDE SEQUENCE [LARGE SCALE GENOMIC DNA]</scope>
    <source>
        <strain evidence="10">180601</strain>
        <tissue evidence="10">Whole Body</tissue>
    </source>
</reference>
<dbReference type="GO" id="GO:0003676">
    <property type="term" value="F:nucleic acid binding"/>
    <property type="evidence" value="ECO:0007669"/>
    <property type="project" value="InterPro"/>
</dbReference>
<proteinExistence type="predicted"/>
<dbReference type="GO" id="GO:0016787">
    <property type="term" value="F:hydrolase activity"/>
    <property type="evidence" value="ECO:0007669"/>
    <property type="project" value="UniProtKB-KW"/>
</dbReference>
<comment type="caution">
    <text evidence="10">The sequence shown here is derived from an EMBL/GenBank/DDBJ whole genome shotgun (WGS) entry which is preliminary data.</text>
</comment>
<dbReference type="GO" id="GO:0015074">
    <property type="term" value="P:DNA integration"/>
    <property type="evidence" value="ECO:0007669"/>
    <property type="project" value="InterPro"/>
</dbReference>
<evidence type="ECO:0000256" key="3">
    <source>
        <dbReference type="ARBA" id="ARBA00022695"/>
    </source>
</evidence>
<evidence type="ECO:0000313" key="10">
    <source>
        <dbReference type="EMBL" id="KAF0708319.1"/>
    </source>
</evidence>
<protein>
    <recommendedName>
        <fullName evidence="1">RNA-directed DNA polymerase</fullName>
        <ecNumber evidence="1">2.7.7.49</ecNumber>
    </recommendedName>
</protein>
<evidence type="ECO:0000313" key="11">
    <source>
        <dbReference type="Proteomes" id="UP000478052"/>
    </source>
</evidence>
<evidence type="ECO:0000256" key="8">
    <source>
        <dbReference type="SAM" id="MobiDB-lite"/>
    </source>
</evidence>
<feature type="compositionally biased region" description="Acidic residues" evidence="8">
    <location>
        <begin position="565"/>
        <end position="580"/>
    </location>
</feature>
<dbReference type="PANTHER" id="PTHR37984:SF5">
    <property type="entry name" value="PROTEIN NYNRIN-LIKE"/>
    <property type="match status" value="1"/>
</dbReference>
<keyword evidence="7" id="KW-0695">RNA-directed DNA polymerase</keyword>
<dbReference type="PROSITE" id="PS50994">
    <property type="entry name" value="INTEGRASE"/>
    <property type="match status" value="1"/>
</dbReference>
<dbReference type="GO" id="GO:0003964">
    <property type="term" value="F:RNA-directed DNA polymerase activity"/>
    <property type="evidence" value="ECO:0007669"/>
    <property type="project" value="UniProtKB-KW"/>
</dbReference>
<dbReference type="Pfam" id="PF17917">
    <property type="entry name" value="RT_RNaseH"/>
    <property type="match status" value="1"/>
</dbReference>
<keyword evidence="3" id="KW-0548">Nucleotidyltransferase</keyword>
<dbReference type="CDD" id="cd09274">
    <property type="entry name" value="RNase_HI_RT_Ty3"/>
    <property type="match status" value="1"/>
</dbReference>
<sequence>MYSPTAKVTEIHTDASAQGLAGMMLQGESTSNLHMVYCVSKTTTNTEQNYHSSKLELYAIIWTLGKLRHLLLGIKFTILTDCQALVYLNIHKTTKPQVARWFDTLHEFDFEIKYRPGSQMAHVDALSRTTEGAGATSEPMDTIFEGRYEVCLTVNQIDRIRFMQQGDATITELGKLLNESTPSNKTQDRIRDYELIDGLVYRKCGPKRLFLVPRSMQKAIVIAAHDLSGHFSVDRTIAKILNEYWFPMMRRYVKQHIYMCVDCLIHKRPGGRRPGLLHPIPPGRRPFAVIHIDHLGPFETSIKGNRYLLVIVDNLTKYVSLYASKTTDTAGVIKRLEEFIKQRGLPDRIVSDRGTAFTSARFEKFCQERGVHHTLNSTRHPQANGQVERVNRTLIPILSITSIEQCCWDQKLTEIEQNLNTAYNKATKKTPYETVYGYYPNFRGGAERQLNLNRDQWTPSHKVQAEARLNIEKQQVKTKEAYDKTKLAGTHFTKGEVVVMLKAPNQNESAKLQAKYRSRPLQVVEVLPSDTYRVAEISLDGQTTYTTTAHVSQLKSWRVLNIDESEGEDTVEGVEQEEDQGVVADSLPIPSTQSAGSEPLNLPRRSARERRRPAYLSQFE</sequence>
<evidence type="ECO:0000256" key="6">
    <source>
        <dbReference type="ARBA" id="ARBA00022801"/>
    </source>
</evidence>
<dbReference type="AlphaFoldDB" id="A0A6G0VT80"/>
<dbReference type="InterPro" id="IPR041588">
    <property type="entry name" value="Integrase_H2C2"/>
</dbReference>
<keyword evidence="5" id="KW-0255">Endonuclease</keyword>
<keyword evidence="6" id="KW-0378">Hydrolase</keyword>
<dbReference type="Proteomes" id="UP000478052">
    <property type="component" value="Unassembled WGS sequence"/>
</dbReference>